<evidence type="ECO:0000313" key="26">
    <source>
        <dbReference type="EMBL" id="KAK9055507.1"/>
    </source>
</evidence>
<evidence type="ECO:0000256" key="11">
    <source>
        <dbReference type="ARBA" id="ARBA00022729"/>
    </source>
</evidence>
<keyword evidence="12" id="KW-0677">Repeat</keyword>
<evidence type="ECO:0000313" key="27">
    <source>
        <dbReference type="Proteomes" id="UP001408789"/>
    </source>
</evidence>
<dbReference type="FunFam" id="3.80.10.10:FF:000383">
    <property type="entry name" value="Leucine-rich repeat receptor protein kinase EMS1"/>
    <property type="match status" value="1"/>
</dbReference>
<dbReference type="Pfam" id="PF00560">
    <property type="entry name" value="LRR_1"/>
    <property type="match status" value="8"/>
</dbReference>
<keyword evidence="14" id="KW-0418">Kinase</keyword>
<evidence type="ECO:0000256" key="17">
    <source>
        <dbReference type="ARBA" id="ARBA00023136"/>
    </source>
</evidence>
<dbReference type="Gene3D" id="1.10.510.10">
    <property type="entry name" value="Transferase(Phosphotransferase) domain 1"/>
    <property type="match status" value="1"/>
</dbReference>
<feature type="signal peptide" evidence="24">
    <location>
        <begin position="1"/>
        <end position="21"/>
    </location>
</feature>
<keyword evidence="19" id="KW-0325">Glycoprotein</keyword>
<evidence type="ECO:0000256" key="4">
    <source>
        <dbReference type="ARBA" id="ARBA00012513"/>
    </source>
</evidence>
<feature type="binding site" evidence="22">
    <location>
        <position position="728"/>
    </location>
    <ligand>
        <name>ATP</name>
        <dbReference type="ChEBI" id="CHEBI:30616"/>
    </ligand>
</feature>
<dbReference type="Gene3D" id="3.30.200.20">
    <property type="entry name" value="Phosphorylase Kinase, domain 1"/>
    <property type="match status" value="1"/>
</dbReference>
<evidence type="ECO:0000256" key="19">
    <source>
        <dbReference type="ARBA" id="ARBA00023180"/>
    </source>
</evidence>
<dbReference type="PROSITE" id="PS50011">
    <property type="entry name" value="PROTEIN_KINASE_DOM"/>
    <property type="match status" value="1"/>
</dbReference>
<evidence type="ECO:0000256" key="22">
    <source>
        <dbReference type="PROSITE-ProRule" id="PRU10141"/>
    </source>
</evidence>
<dbReference type="FunFam" id="3.80.10.10:FF:000288">
    <property type="entry name" value="LRR receptor-like serine/threonine-protein kinase EFR"/>
    <property type="match status" value="1"/>
</dbReference>
<organism evidence="26 27">
    <name type="scientific">Deinandra increscens subsp. villosa</name>
    <dbReference type="NCBI Taxonomy" id="3103831"/>
    <lineage>
        <taxon>Eukaryota</taxon>
        <taxon>Viridiplantae</taxon>
        <taxon>Streptophyta</taxon>
        <taxon>Embryophyta</taxon>
        <taxon>Tracheophyta</taxon>
        <taxon>Spermatophyta</taxon>
        <taxon>Magnoliopsida</taxon>
        <taxon>eudicotyledons</taxon>
        <taxon>Gunneridae</taxon>
        <taxon>Pentapetalae</taxon>
        <taxon>asterids</taxon>
        <taxon>campanulids</taxon>
        <taxon>Asterales</taxon>
        <taxon>Asteraceae</taxon>
        <taxon>Asteroideae</taxon>
        <taxon>Heliantheae alliance</taxon>
        <taxon>Madieae</taxon>
        <taxon>Madiinae</taxon>
        <taxon>Deinandra</taxon>
    </lineage>
</organism>
<accession>A0AAP0CKK4</accession>
<keyword evidence="8" id="KW-0433">Leucine-rich repeat</keyword>
<dbReference type="InterPro" id="IPR000719">
    <property type="entry name" value="Prot_kinase_dom"/>
</dbReference>
<keyword evidence="15 22" id="KW-0067">ATP-binding</keyword>
<name>A0AAP0CKK4_9ASTR</name>
<dbReference type="Pfam" id="PF00069">
    <property type="entry name" value="Pkinase"/>
    <property type="match status" value="1"/>
</dbReference>
<feature type="domain" description="Protein kinase" evidence="25">
    <location>
        <begin position="699"/>
        <end position="979"/>
    </location>
</feature>
<evidence type="ECO:0000256" key="15">
    <source>
        <dbReference type="ARBA" id="ARBA00022840"/>
    </source>
</evidence>
<evidence type="ECO:0000256" key="14">
    <source>
        <dbReference type="ARBA" id="ARBA00022777"/>
    </source>
</evidence>
<dbReference type="Proteomes" id="UP001408789">
    <property type="component" value="Unassembled WGS sequence"/>
</dbReference>
<keyword evidence="10 23" id="KW-0812">Transmembrane</keyword>
<evidence type="ECO:0000256" key="3">
    <source>
        <dbReference type="ARBA" id="ARBA00008684"/>
    </source>
</evidence>
<dbReference type="SMART" id="SM00220">
    <property type="entry name" value="S_TKc"/>
    <property type="match status" value="1"/>
</dbReference>
<dbReference type="InterPro" id="IPR001611">
    <property type="entry name" value="Leu-rich_rpt"/>
</dbReference>
<feature type="transmembrane region" description="Helical" evidence="23">
    <location>
        <begin position="643"/>
        <end position="666"/>
    </location>
</feature>
<keyword evidence="5" id="KW-1003">Cell membrane</keyword>
<keyword evidence="27" id="KW-1185">Reference proteome</keyword>
<comment type="similarity">
    <text evidence="3">Belongs to the protein kinase superfamily. Ser/Thr protein kinase family.</text>
</comment>
<sequence>MFLKVVLLVVLIRMNVGGSGSNLPTDHVALLEIKSMIKNDSLGVLRSWNDSLPFCKWQGVTCGHRHQRVTSLNLTNKGLEGSLSPFIGNLSFLRYFNLSNNLFYGSIPHEISRLSRLQRLSLSNNSFTGEIPANLSSCSKLWSVNLNSNLLSGKIPNIFSSLWRMKILVLSKNNFTGEIPPSIGNLTYLEKLYLALNSLGGSIPDSLNQLKQLRELGLGGNGLIGVFPLFFYNLSMLELLNIPENQLEGNLPTNLCLSQPHLQVLEIDFNHLSGLIPPSLSNCSELESFDVTLNDFTGRMKIDFGKLQKLWYLGLEGNKFESNSVDSKNLFDSLSNCSNLETLELSKIQLIGVLPNSLGNFSSKLIRLRLYGNYLSGSLPSSISNLLGLTILDLVLNNFTGMIPESIGKLRNMGGLYLEANAFSGVIPPSIGNLSFLTELYLGGNKFEGTIPSTLGSLNLLLTLGLYGNKLGGSVPKEIFQLSSLSILLDLSQNSLSGVLPQDIGNLNILGYLDLSENRFSGELPSSFSSCISLETLNLSGNFFHGSIPEAFLTLRGLKVVNMSRNNFSGTIPTYLQEMDLKYLDLSYNNFEGEVSHKGVFANTSMISIIGNRGLCGGIPELHLPKCTTSDSERSTRKLSVRVVVAISLSSTIIGLALLSFLLFYCCRKRNTDKTLATISTEFFEDISYGTLFKATEGFSIENLIGTGGFASVYKGVLDESGFTVAVKVLNLSKRGGFRSFMAECDALRNIRHRNLVKVISCCSSIDFQGNDFKALVYDFMPNGSLENWLHSVNQMLDLAQRINIIKDVACALDYLHCHCGNVVVHCDLKPSNILLDADMVAHVGDFGLAKILSLEGVSNANNNSSSVFRGTIGYAPPEYGLGSEVSTSGDIYSYGILLLEMMIGKKPVDPMFEEGLTLHSFARNALVDGSLLHILDPVLLVKDVEEKSLISLVKLGVQCSSESPEDRLDIGTVVHELFSITVSTN</sequence>
<dbReference type="AlphaFoldDB" id="A0AAP0CKK4"/>
<comment type="catalytic activity">
    <reaction evidence="21">
        <text>L-seryl-[protein] + ATP = O-phospho-L-seryl-[protein] + ADP + H(+)</text>
        <dbReference type="Rhea" id="RHEA:17989"/>
        <dbReference type="Rhea" id="RHEA-COMP:9863"/>
        <dbReference type="Rhea" id="RHEA-COMP:11604"/>
        <dbReference type="ChEBI" id="CHEBI:15378"/>
        <dbReference type="ChEBI" id="CHEBI:29999"/>
        <dbReference type="ChEBI" id="CHEBI:30616"/>
        <dbReference type="ChEBI" id="CHEBI:83421"/>
        <dbReference type="ChEBI" id="CHEBI:456216"/>
        <dbReference type="EC" id="2.7.11.1"/>
    </reaction>
</comment>
<dbReference type="FunFam" id="3.80.10.10:FF:000565">
    <property type="entry name" value="Leucine-rich repeat receptor-like kinase protein FLORAL ORGAN NUMBER1"/>
    <property type="match status" value="1"/>
</dbReference>
<dbReference type="FunFam" id="1.10.510.10:FF:000358">
    <property type="entry name" value="Putative leucine-rich repeat receptor-like serine/threonine-protein kinase"/>
    <property type="match status" value="1"/>
</dbReference>
<keyword evidence="17 23" id="KW-0472">Membrane</keyword>
<dbReference type="PROSITE" id="PS00108">
    <property type="entry name" value="PROTEIN_KINASE_ST"/>
    <property type="match status" value="1"/>
</dbReference>
<dbReference type="GO" id="GO:0005886">
    <property type="term" value="C:plasma membrane"/>
    <property type="evidence" value="ECO:0007669"/>
    <property type="project" value="UniProtKB-SubCell"/>
</dbReference>
<dbReference type="GO" id="GO:0051707">
    <property type="term" value="P:response to other organism"/>
    <property type="evidence" value="ECO:0007669"/>
    <property type="project" value="UniProtKB-ARBA"/>
</dbReference>
<evidence type="ECO:0000256" key="20">
    <source>
        <dbReference type="ARBA" id="ARBA00047899"/>
    </source>
</evidence>
<evidence type="ECO:0000256" key="18">
    <source>
        <dbReference type="ARBA" id="ARBA00023170"/>
    </source>
</evidence>
<evidence type="ECO:0000256" key="1">
    <source>
        <dbReference type="ARBA" id="ARBA00004162"/>
    </source>
</evidence>
<evidence type="ECO:0000259" key="25">
    <source>
        <dbReference type="PROSITE" id="PS50011"/>
    </source>
</evidence>
<dbReference type="Pfam" id="PF13855">
    <property type="entry name" value="LRR_8"/>
    <property type="match status" value="2"/>
</dbReference>
<comment type="subcellular location">
    <subcellularLocation>
        <location evidence="1">Cell membrane</location>
        <topology evidence="1">Single-pass membrane protein</topology>
    </subcellularLocation>
    <subcellularLocation>
        <location evidence="2">Membrane</location>
        <topology evidence="2">Single-pass type I membrane protein</topology>
    </subcellularLocation>
</comment>
<dbReference type="PANTHER" id="PTHR48053">
    <property type="entry name" value="LEUCINE RICH REPEAT FAMILY PROTEIN, EXPRESSED"/>
    <property type="match status" value="1"/>
</dbReference>
<evidence type="ECO:0000256" key="9">
    <source>
        <dbReference type="ARBA" id="ARBA00022679"/>
    </source>
</evidence>
<dbReference type="SMART" id="SM00369">
    <property type="entry name" value="LRR_TYP"/>
    <property type="match status" value="4"/>
</dbReference>
<keyword evidence="7" id="KW-0597">Phosphoprotein</keyword>
<evidence type="ECO:0000256" key="16">
    <source>
        <dbReference type="ARBA" id="ARBA00022989"/>
    </source>
</evidence>
<evidence type="ECO:0000256" key="2">
    <source>
        <dbReference type="ARBA" id="ARBA00004479"/>
    </source>
</evidence>
<dbReference type="EC" id="2.7.11.1" evidence="4"/>
<evidence type="ECO:0000256" key="8">
    <source>
        <dbReference type="ARBA" id="ARBA00022614"/>
    </source>
</evidence>
<dbReference type="Gene3D" id="3.80.10.10">
    <property type="entry name" value="Ribonuclease Inhibitor"/>
    <property type="match status" value="3"/>
</dbReference>
<reference evidence="26 27" key="1">
    <citation type="submission" date="2024-04" db="EMBL/GenBank/DDBJ databases">
        <title>The reference genome of an endangered Asteraceae, Deinandra increscens subsp. villosa, native to the Central Coast of California.</title>
        <authorList>
            <person name="Guilliams M."/>
            <person name="Hasenstab-Lehman K."/>
            <person name="Meyer R."/>
            <person name="Mcevoy S."/>
        </authorList>
    </citation>
    <scope>NUCLEOTIDE SEQUENCE [LARGE SCALE GENOMIC DNA]</scope>
    <source>
        <tissue evidence="26">Leaf</tissue>
    </source>
</reference>
<evidence type="ECO:0000256" key="10">
    <source>
        <dbReference type="ARBA" id="ARBA00022692"/>
    </source>
</evidence>
<evidence type="ECO:0000256" key="24">
    <source>
        <dbReference type="SAM" id="SignalP"/>
    </source>
</evidence>
<keyword evidence="18" id="KW-0675">Receptor</keyword>
<dbReference type="GO" id="GO:0005524">
    <property type="term" value="F:ATP binding"/>
    <property type="evidence" value="ECO:0007669"/>
    <property type="project" value="UniProtKB-UniRule"/>
</dbReference>
<dbReference type="InterPro" id="IPR003591">
    <property type="entry name" value="Leu-rich_rpt_typical-subtyp"/>
</dbReference>
<evidence type="ECO:0000256" key="23">
    <source>
        <dbReference type="SAM" id="Phobius"/>
    </source>
</evidence>
<dbReference type="SUPFAM" id="SSF52058">
    <property type="entry name" value="L domain-like"/>
    <property type="match status" value="2"/>
</dbReference>
<evidence type="ECO:0000256" key="21">
    <source>
        <dbReference type="ARBA" id="ARBA00048679"/>
    </source>
</evidence>
<feature type="chain" id="PRO_5042846385" description="non-specific serine/threonine protein kinase" evidence="24">
    <location>
        <begin position="22"/>
        <end position="986"/>
    </location>
</feature>
<dbReference type="InterPro" id="IPR013210">
    <property type="entry name" value="LRR_N_plant-typ"/>
</dbReference>
<dbReference type="InterPro" id="IPR017441">
    <property type="entry name" value="Protein_kinase_ATP_BS"/>
</dbReference>
<evidence type="ECO:0000256" key="5">
    <source>
        <dbReference type="ARBA" id="ARBA00022475"/>
    </source>
</evidence>
<dbReference type="InterPro" id="IPR051716">
    <property type="entry name" value="Plant_RL_S/T_kinase"/>
</dbReference>
<evidence type="ECO:0000256" key="12">
    <source>
        <dbReference type="ARBA" id="ARBA00022737"/>
    </source>
</evidence>
<keyword evidence="9" id="KW-0808">Transferase</keyword>
<comment type="catalytic activity">
    <reaction evidence="20">
        <text>L-threonyl-[protein] + ATP = O-phospho-L-threonyl-[protein] + ADP + H(+)</text>
        <dbReference type="Rhea" id="RHEA:46608"/>
        <dbReference type="Rhea" id="RHEA-COMP:11060"/>
        <dbReference type="Rhea" id="RHEA-COMP:11605"/>
        <dbReference type="ChEBI" id="CHEBI:15378"/>
        <dbReference type="ChEBI" id="CHEBI:30013"/>
        <dbReference type="ChEBI" id="CHEBI:30616"/>
        <dbReference type="ChEBI" id="CHEBI:61977"/>
        <dbReference type="ChEBI" id="CHEBI:456216"/>
        <dbReference type="EC" id="2.7.11.1"/>
    </reaction>
</comment>
<keyword evidence="13 22" id="KW-0547">Nucleotide-binding</keyword>
<keyword evidence="16 23" id="KW-1133">Transmembrane helix</keyword>
<evidence type="ECO:0000256" key="6">
    <source>
        <dbReference type="ARBA" id="ARBA00022527"/>
    </source>
</evidence>
<dbReference type="InterPro" id="IPR011009">
    <property type="entry name" value="Kinase-like_dom_sf"/>
</dbReference>
<dbReference type="GO" id="GO:0006952">
    <property type="term" value="P:defense response"/>
    <property type="evidence" value="ECO:0007669"/>
    <property type="project" value="UniProtKB-ARBA"/>
</dbReference>
<dbReference type="InterPro" id="IPR032675">
    <property type="entry name" value="LRR_dom_sf"/>
</dbReference>
<proteinExistence type="inferred from homology"/>
<dbReference type="Pfam" id="PF08263">
    <property type="entry name" value="LRRNT_2"/>
    <property type="match status" value="1"/>
</dbReference>
<dbReference type="SUPFAM" id="SSF56112">
    <property type="entry name" value="Protein kinase-like (PK-like)"/>
    <property type="match status" value="1"/>
</dbReference>
<dbReference type="GO" id="GO:0004674">
    <property type="term" value="F:protein serine/threonine kinase activity"/>
    <property type="evidence" value="ECO:0007669"/>
    <property type="project" value="UniProtKB-KW"/>
</dbReference>
<keyword evidence="6" id="KW-0723">Serine/threonine-protein kinase</keyword>
<evidence type="ECO:0000256" key="13">
    <source>
        <dbReference type="ARBA" id="ARBA00022741"/>
    </source>
</evidence>
<dbReference type="PROSITE" id="PS00107">
    <property type="entry name" value="PROTEIN_KINASE_ATP"/>
    <property type="match status" value="1"/>
</dbReference>
<dbReference type="InterPro" id="IPR008271">
    <property type="entry name" value="Ser/Thr_kinase_AS"/>
</dbReference>
<dbReference type="PANTHER" id="PTHR48053:SF37">
    <property type="entry name" value="LEUCINE-RICH REPEAT PROTEIN KINASE FAMILY PROTEIN"/>
    <property type="match status" value="1"/>
</dbReference>
<dbReference type="FunFam" id="3.30.200.20:FF:000432">
    <property type="entry name" value="LRR receptor-like serine/threonine-protein kinase EFR"/>
    <property type="match status" value="1"/>
</dbReference>
<keyword evidence="11 24" id="KW-0732">Signal</keyword>
<gene>
    <name evidence="26" type="ORF">SSX86_026590</name>
</gene>
<comment type="caution">
    <text evidence="26">The sequence shown here is derived from an EMBL/GenBank/DDBJ whole genome shotgun (WGS) entry which is preliminary data.</text>
</comment>
<protein>
    <recommendedName>
        <fullName evidence="4">non-specific serine/threonine protein kinase</fullName>
        <ecNumber evidence="4">2.7.11.1</ecNumber>
    </recommendedName>
</protein>
<evidence type="ECO:0000256" key="7">
    <source>
        <dbReference type="ARBA" id="ARBA00022553"/>
    </source>
</evidence>
<dbReference type="EMBL" id="JBCNJP010000025">
    <property type="protein sequence ID" value="KAK9055507.1"/>
    <property type="molecule type" value="Genomic_DNA"/>
</dbReference>